<dbReference type="AlphaFoldDB" id="A0A4C1VES4"/>
<evidence type="ECO:0000313" key="9">
    <source>
        <dbReference type="Proteomes" id="UP000299102"/>
    </source>
</evidence>
<dbReference type="EMBL" id="BGZK01000318">
    <property type="protein sequence ID" value="GBP36454.1"/>
    <property type="molecule type" value="Genomic_DNA"/>
</dbReference>
<dbReference type="GO" id="GO:0000978">
    <property type="term" value="F:RNA polymerase II cis-regulatory region sequence-specific DNA binding"/>
    <property type="evidence" value="ECO:0007669"/>
    <property type="project" value="TreeGrafter"/>
</dbReference>
<keyword evidence="1" id="KW-0479">Metal-binding</keyword>
<comment type="caution">
    <text evidence="8">The sequence shown here is derived from an EMBL/GenBank/DDBJ whole genome shotgun (WGS) entry which is preliminary data.</text>
</comment>
<keyword evidence="3" id="KW-0862">Zinc</keyword>
<dbReference type="GO" id="GO:0005634">
    <property type="term" value="C:nucleus"/>
    <property type="evidence" value="ECO:0007669"/>
    <property type="project" value="TreeGrafter"/>
</dbReference>
<protein>
    <recommendedName>
        <fullName evidence="7">THAP-type domain-containing protein</fullName>
    </recommendedName>
</protein>
<keyword evidence="4 5" id="KW-0238">DNA-binding</keyword>
<dbReference type="Pfam" id="PF05485">
    <property type="entry name" value="THAP"/>
    <property type="match status" value="1"/>
</dbReference>
<evidence type="ECO:0000256" key="5">
    <source>
        <dbReference type="PROSITE-ProRule" id="PRU00309"/>
    </source>
</evidence>
<proteinExistence type="predicted"/>
<dbReference type="Gene3D" id="6.20.210.20">
    <property type="entry name" value="THAP domain"/>
    <property type="match status" value="1"/>
</dbReference>
<dbReference type="GO" id="GO:0003700">
    <property type="term" value="F:DNA-binding transcription factor activity"/>
    <property type="evidence" value="ECO:0007669"/>
    <property type="project" value="TreeGrafter"/>
</dbReference>
<dbReference type="SMART" id="SM00980">
    <property type="entry name" value="THAP"/>
    <property type="match status" value="1"/>
</dbReference>
<evidence type="ECO:0000259" key="7">
    <source>
        <dbReference type="PROSITE" id="PS50950"/>
    </source>
</evidence>
<reference evidence="8 9" key="1">
    <citation type="journal article" date="2019" name="Commun. Biol.">
        <title>The bagworm genome reveals a unique fibroin gene that provides high tensile strength.</title>
        <authorList>
            <person name="Kono N."/>
            <person name="Nakamura H."/>
            <person name="Ohtoshi R."/>
            <person name="Tomita M."/>
            <person name="Numata K."/>
            <person name="Arakawa K."/>
        </authorList>
    </citation>
    <scope>NUCLEOTIDE SEQUENCE [LARGE SCALE GENOMIC DNA]</scope>
</reference>
<feature type="domain" description="THAP-type" evidence="7">
    <location>
        <begin position="92"/>
        <end position="188"/>
    </location>
</feature>
<evidence type="ECO:0000256" key="3">
    <source>
        <dbReference type="ARBA" id="ARBA00022833"/>
    </source>
</evidence>
<evidence type="ECO:0000256" key="4">
    <source>
        <dbReference type="ARBA" id="ARBA00023125"/>
    </source>
</evidence>
<feature type="region of interest" description="Disordered" evidence="6">
    <location>
        <begin position="242"/>
        <end position="264"/>
    </location>
</feature>
<evidence type="ECO:0000256" key="1">
    <source>
        <dbReference type="ARBA" id="ARBA00022723"/>
    </source>
</evidence>
<accession>A0A4C1VES4</accession>
<dbReference type="PANTHER" id="PTHR46600">
    <property type="entry name" value="THAP DOMAIN-CONTAINING"/>
    <property type="match status" value="1"/>
</dbReference>
<dbReference type="OrthoDB" id="7312725at2759"/>
<dbReference type="InterPro" id="IPR006612">
    <property type="entry name" value="THAP_Znf"/>
</dbReference>
<gene>
    <name evidence="8" type="ORF">EVAR_88034_1</name>
</gene>
<dbReference type="InterPro" id="IPR026516">
    <property type="entry name" value="THAP1/10"/>
</dbReference>
<dbReference type="Proteomes" id="UP000299102">
    <property type="component" value="Unassembled WGS sequence"/>
</dbReference>
<sequence length="284" mass="32265">MASRWAWWGKLASAPRQSSDGVAWDSTPTKVSNFSTESSENAVVRGQMVHQRRQQPSQVHGDHFSSGNNALFSSVAHFLVTIAPELEARSDTPSASFRSSKWTLDSRSRRMEWYGMGIDNDTFPIFSFPKKSCRRESWVRAVRLERRDPEWRPFGNARVCSMHFDEGDFYVSERGKRLLKKAVVPVCTMVGVKREPVPPTENRREVFVTRDKQHEKPPTRDFDTSFISAGYKVLLGCEREPSGCPPGLHPRPRPRPRTINGGGGWSTTENTYLSVFLFNPQPGF</sequence>
<dbReference type="PROSITE" id="PS50950">
    <property type="entry name" value="ZF_THAP"/>
    <property type="match status" value="1"/>
</dbReference>
<dbReference type="InterPro" id="IPR038441">
    <property type="entry name" value="THAP_Znf_sf"/>
</dbReference>
<evidence type="ECO:0000313" key="8">
    <source>
        <dbReference type="EMBL" id="GBP36454.1"/>
    </source>
</evidence>
<dbReference type="SUPFAM" id="SSF57716">
    <property type="entry name" value="Glucocorticoid receptor-like (DNA-binding domain)"/>
    <property type="match status" value="1"/>
</dbReference>
<evidence type="ECO:0000256" key="6">
    <source>
        <dbReference type="SAM" id="MobiDB-lite"/>
    </source>
</evidence>
<dbReference type="GO" id="GO:0008270">
    <property type="term" value="F:zinc ion binding"/>
    <property type="evidence" value="ECO:0007669"/>
    <property type="project" value="UniProtKB-KW"/>
</dbReference>
<keyword evidence="9" id="KW-1185">Reference proteome</keyword>
<dbReference type="PANTHER" id="PTHR46600:SF7">
    <property type="entry name" value="SI:DKEY-228B2.6-RELATED"/>
    <property type="match status" value="1"/>
</dbReference>
<name>A0A4C1VES4_EUMVA</name>
<dbReference type="GO" id="GO:0006357">
    <property type="term" value="P:regulation of transcription by RNA polymerase II"/>
    <property type="evidence" value="ECO:0007669"/>
    <property type="project" value="TreeGrafter"/>
</dbReference>
<feature type="region of interest" description="Disordered" evidence="6">
    <location>
        <begin position="17"/>
        <end position="38"/>
    </location>
</feature>
<organism evidence="8 9">
    <name type="scientific">Eumeta variegata</name>
    <name type="common">Bagworm moth</name>
    <name type="synonym">Eumeta japonica</name>
    <dbReference type="NCBI Taxonomy" id="151549"/>
    <lineage>
        <taxon>Eukaryota</taxon>
        <taxon>Metazoa</taxon>
        <taxon>Ecdysozoa</taxon>
        <taxon>Arthropoda</taxon>
        <taxon>Hexapoda</taxon>
        <taxon>Insecta</taxon>
        <taxon>Pterygota</taxon>
        <taxon>Neoptera</taxon>
        <taxon>Endopterygota</taxon>
        <taxon>Lepidoptera</taxon>
        <taxon>Glossata</taxon>
        <taxon>Ditrysia</taxon>
        <taxon>Tineoidea</taxon>
        <taxon>Psychidae</taxon>
        <taxon>Oiketicinae</taxon>
        <taxon>Eumeta</taxon>
    </lineage>
</organism>
<evidence type="ECO:0000256" key="2">
    <source>
        <dbReference type="ARBA" id="ARBA00022771"/>
    </source>
</evidence>
<keyword evidence="2 5" id="KW-0863">Zinc-finger</keyword>